<sequence>SNYSTYSSDSWIYRYLGARVGSESPFHQLSIEEVWKDSVWTERFPCRDQVCEYYQHIERTLGYKEEYTVSIVELYQQDSTMLLIDGLSLLRMVSWYNLDSSF</sequence>
<reference evidence="1" key="2">
    <citation type="journal article" date="2023" name="Proc. Natl. Acad. Sci. U.S.A.">
        <title>A global phylogenomic analysis of the shiitake genus Lentinula.</title>
        <authorList>
            <person name="Sierra-Patev S."/>
            <person name="Min B."/>
            <person name="Naranjo-Ortiz M."/>
            <person name="Looney B."/>
            <person name="Konkel Z."/>
            <person name="Slot J.C."/>
            <person name="Sakamoto Y."/>
            <person name="Steenwyk J.L."/>
            <person name="Rokas A."/>
            <person name="Carro J."/>
            <person name="Camarero S."/>
            <person name="Ferreira P."/>
            <person name="Molpeceres G."/>
            <person name="Ruiz-Duenas F.J."/>
            <person name="Serrano A."/>
            <person name="Henrissat B."/>
            <person name="Drula E."/>
            <person name="Hughes K.W."/>
            <person name="Mata J.L."/>
            <person name="Ishikawa N.K."/>
            <person name="Vargas-Isla R."/>
            <person name="Ushijima S."/>
            <person name="Smith C.A."/>
            <person name="Donoghue J."/>
            <person name="Ahrendt S."/>
            <person name="Andreopoulos W."/>
            <person name="He G."/>
            <person name="LaButti K."/>
            <person name="Lipzen A."/>
            <person name="Ng V."/>
            <person name="Riley R."/>
            <person name="Sandor L."/>
            <person name="Barry K."/>
            <person name="Martinez A.T."/>
            <person name="Xiao Y."/>
            <person name="Gibbons J.G."/>
            <person name="Terashima K."/>
            <person name="Grigoriev I.V."/>
            <person name="Hibbett D."/>
        </authorList>
    </citation>
    <scope>NUCLEOTIDE SEQUENCE</scope>
    <source>
        <strain evidence="1">Sp2 HRB7682 ss15</strain>
    </source>
</reference>
<protein>
    <submittedName>
        <fullName evidence="1">Uncharacterized protein</fullName>
    </submittedName>
</protein>
<accession>A0A9W9AYS7</accession>
<gene>
    <name evidence="1" type="ORF">C8J55DRAFT_254884</name>
</gene>
<dbReference type="InterPro" id="IPR036188">
    <property type="entry name" value="FAD/NAD-bd_sf"/>
</dbReference>
<dbReference type="AlphaFoldDB" id="A0A9W9AYS7"/>
<evidence type="ECO:0000313" key="2">
    <source>
        <dbReference type="Proteomes" id="UP001150238"/>
    </source>
</evidence>
<dbReference type="Proteomes" id="UP001150238">
    <property type="component" value="Unassembled WGS sequence"/>
</dbReference>
<dbReference type="Gene3D" id="3.50.50.60">
    <property type="entry name" value="FAD/NAD(P)-binding domain"/>
    <property type="match status" value="1"/>
</dbReference>
<comment type="caution">
    <text evidence="1">The sequence shown here is derived from an EMBL/GenBank/DDBJ whole genome shotgun (WGS) entry which is preliminary data.</text>
</comment>
<proteinExistence type="predicted"/>
<reference evidence="1" key="1">
    <citation type="submission" date="2022-08" db="EMBL/GenBank/DDBJ databases">
        <authorList>
            <consortium name="DOE Joint Genome Institute"/>
            <person name="Min B."/>
            <person name="Riley R."/>
            <person name="Sierra-Patev S."/>
            <person name="Naranjo-Ortiz M."/>
            <person name="Looney B."/>
            <person name="Konkel Z."/>
            <person name="Slot J.C."/>
            <person name="Sakamoto Y."/>
            <person name="Steenwyk J.L."/>
            <person name="Rokas A."/>
            <person name="Carro J."/>
            <person name="Camarero S."/>
            <person name="Ferreira P."/>
            <person name="Molpeceres G."/>
            <person name="Ruiz-Duenas F.J."/>
            <person name="Serrano A."/>
            <person name="Henrissat B."/>
            <person name="Drula E."/>
            <person name="Hughes K.W."/>
            <person name="Mata J.L."/>
            <person name="Ishikawa N.K."/>
            <person name="Vargas-Isla R."/>
            <person name="Ushijima S."/>
            <person name="Smith C.A."/>
            <person name="Ahrendt S."/>
            <person name="Andreopoulos W."/>
            <person name="He G."/>
            <person name="Labutti K."/>
            <person name="Lipzen A."/>
            <person name="Ng V."/>
            <person name="Sandor L."/>
            <person name="Barry K."/>
            <person name="Martinez A.T."/>
            <person name="Xiao Y."/>
            <person name="Gibbons J.G."/>
            <person name="Terashima K."/>
            <person name="Hibbett D.S."/>
            <person name="Grigoriev I.V."/>
        </authorList>
    </citation>
    <scope>NUCLEOTIDE SEQUENCE</scope>
    <source>
        <strain evidence="1">Sp2 HRB7682 ss15</strain>
    </source>
</reference>
<organism evidence="1 2">
    <name type="scientific">Lentinula lateritia</name>
    <dbReference type="NCBI Taxonomy" id="40482"/>
    <lineage>
        <taxon>Eukaryota</taxon>
        <taxon>Fungi</taxon>
        <taxon>Dikarya</taxon>
        <taxon>Basidiomycota</taxon>
        <taxon>Agaricomycotina</taxon>
        <taxon>Agaricomycetes</taxon>
        <taxon>Agaricomycetidae</taxon>
        <taxon>Agaricales</taxon>
        <taxon>Marasmiineae</taxon>
        <taxon>Omphalotaceae</taxon>
        <taxon>Lentinula</taxon>
    </lineage>
</organism>
<name>A0A9W9AYS7_9AGAR</name>
<evidence type="ECO:0000313" key="1">
    <source>
        <dbReference type="EMBL" id="KAJ4492196.1"/>
    </source>
</evidence>
<dbReference type="EMBL" id="JANVFS010000005">
    <property type="protein sequence ID" value="KAJ4492196.1"/>
    <property type="molecule type" value="Genomic_DNA"/>
</dbReference>
<feature type="non-terminal residue" evidence="1">
    <location>
        <position position="1"/>
    </location>
</feature>